<name>A0ABQ4BXT8_9ACTN</name>
<organism evidence="3 4">
    <name type="scientific">Asanoa iriomotensis</name>
    <dbReference type="NCBI Taxonomy" id="234613"/>
    <lineage>
        <taxon>Bacteria</taxon>
        <taxon>Bacillati</taxon>
        <taxon>Actinomycetota</taxon>
        <taxon>Actinomycetes</taxon>
        <taxon>Micromonosporales</taxon>
        <taxon>Micromonosporaceae</taxon>
        <taxon>Asanoa</taxon>
    </lineage>
</organism>
<feature type="region of interest" description="Disordered" evidence="1">
    <location>
        <begin position="71"/>
        <end position="91"/>
    </location>
</feature>
<evidence type="ECO:0000313" key="4">
    <source>
        <dbReference type="Proteomes" id="UP000624325"/>
    </source>
</evidence>
<keyword evidence="2" id="KW-0812">Transmembrane</keyword>
<evidence type="ECO:0000313" key="3">
    <source>
        <dbReference type="EMBL" id="GIF55305.1"/>
    </source>
</evidence>
<keyword evidence="4" id="KW-1185">Reference proteome</keyword>
<dbReference type="RefSeq" id="WP_203701106.1">
    <property type="nucleotide sequence ID" value="NZ_BAAALU010000012.1"/>
</dbReference>
<reference evidence="3 4" key="1">
    <citation type="submission" date="2021-01" db="EMBL/GenBank/DDBJ databases">
        <title>Whole genome shotgun sequence of Asanoa iriomotensis NBRC 100142.</title>
        <authorList>
            <person name="Komaki H."/>
            <person name="Tamura T."/>
        </authorList>
    </citation>
    <scope>NUCLEOTIDE SEQUENCE [LARGE SCALE GENOMIC DNA]</scope>
    <source>
        <strain evidence="3 4">NBRC 100142</strain>
    </source>
</reference>
<gene>
    <name evidence="3" type="ORF">Air01nite_14000</name>
</gene>
<evidence type="ECO:0000256" key="1">
    <source>
        <dbReference type="SAM" id="MobiDB-lite"/>
    </source>
</evidence>
<feature type="compositionally biased region" description="Low complexity" evidence="1">
    <location>
        <begin position="71"/>
        <end position="84"/>
    </location>
</feature>
<keyword evidence="2" id="KW-1133">Transmembrane helix</keyword>
<dbReference type="EMBL" id="BONC01000006">
    <property type="protein sequence ID" value="GIF55305.1"/>
    <property type="molecule type" value="Genomic_DNA"/>
</dbReference>
<dbReference type="Proteomes" id="UP000624325">
    <property type="component" value="Unassembled WGS sequence"/>
</dbReference>
<comment type="caution">
    <text evidence="3">The sequence shown here is derived from an EMBL/GenBank/DDBJ whole genome shotgun (WGS) entry which is preliminary data.</text>
</comment>
<feature type="transmembrane region" description="Helical" evidence="2">
    <location>
        <begin position="41"/>
        <end position="61"/>
    </location>
</feature>
<evidence type="ECO:0000256" key="2">
    <source>
        <dbReference type="SAM" id="Phobius"/>
    </source>
</evidence>
<keyword evidence="2" id="KW-0472">Membrane</keyword>
<sequence>MPDLDEQLRAEFNRDEPEPEARAVLDTVYARERKARVRRGVAGALLVGAVALAVPVAASALGDGGPTTVVPAAPSTAASPSGTPHVPLGNPPPRTVAFPGIPSYLGIAAAPPSGSFRVPTGAETRFYTSPAGSPVEGLAWVRQPSEPVGLPGLVVELPRNAYGDLQALVTDDPWQKALYMQSFAPSGDNDFVIVYGGDTDARTQVIVSILRAASR</sequence>
<accession>A0ABQ4BXT8</accession>
<protein>
    <submittedName>
        <fullName evidence="3">Uncharacterized protein</fullName>
    </submittedName>
</protein>
<proteinExistence type="predicted"/>